<dbReference type="InterPro" id="IPR014229">
    <property type="entry name" value="Spore_YtfJ"/>
</dbReference>
<organism evidence="1 2">
    <name type="scientific">Azospirillum oleiclasticum</name>
    <dbReference type="NCBI Taxonomy" id="2735135"/>
    <lineage>
        <taxon>Bacteria</taxon>
        <taxon>Pseudomonadati</taxon>
        <taxon>Pseudomonadota</taxon>
        <taxon>Alphaproteobacteria</taxon>
        <taxon>Rhodospirillales</taxon>
        <taxon>Azospirillaceae</taxon>
        <taxon>Azospirillum</taxon>
    </lineage>
</organism>
<evidence type="ECO:0000313" key="1">
    <source>
        <dbReference type="EMBL" id="NYZ20085.1"/>
    </source>
</evidence>
<protein>
    <recommendedName>
        <fullName evidence="3">Sporulation protein YtfJ</fullName>
    </recommendedName>
</protein>
<dbReference type="Pfam" id="PF09579">
    <property type="entry name" value="Spore_YtfJ"/>
    <property type="match status" value="1"/>
</dbReference>
<evidence type="ECO:0008006" key="3">
    <source>
        <dbReference type="Google" id="ProtNLM"/>
    </source>
</evidence>
<accession>A0ABX2T6X8</accession>
<dbReference type="EMBL" id="JABFDB010000006">
    <property type="protein sequence ID" value="NYZ20085.1"/>
    <property type="molecule type" value="Genomic_DNA"/>
</dbReference>
<reference evidence="1 2" key="1">
    <citation type="submission" date="2020-05" db="EMBL/GenBank/DDBJ databases">
        <title>Azospirillum oleiclasticum sp. nov, a nitrogen-fixing and heavy crude oil-emulsifying bacterium isolated from the crude oil of Yumen Oilfield.</title>
        <authorList>
            <person name="Wu D."/>
            <person name="Cai M."/>
            <person name="Zhang X."/>
        </authorList>
    </citation>
    <scope>NUCLEOTIDE SEQUENCE [LARGE SCALE GENOMIC DNA]</scope>
    <source>
        <strain evidence="1 2">ROY-1-1-2</strain>
    </source>
</reference>
<dbReference type="RefSeq" id="WP_180281859.1">
    <property type="nucleotide sequence ID" value="NZ_JABFDB010000006.1"/>
</dbReference>
<evidence type="ECO:0000313" key="2">
    <source>
        <dbReference type="Proteomes" id="UP000584642"/>
    </source>
</evidence>
<name>A0ABX2T6X8_9PROT</name>
<sequence length="137" mass="13632">MNPFACLTDPAVELMKTTTGEFEKILSKGAVGAPITVGDYTLIPLLITTFGVGSGGGSYLGEPIGGGGGGGVIPCAVLVVGPDGVELKTLPHEATDAAHRSVAALVAEATSRFKRPAAVVPVTPEPAVPVVVTPTAV</sequence>
<proteinExistence type="predicted"/>
<gene>
    <name evidence="1" type="ORF">HND93_10195</name>
</gene>
<comment type="caution">
    <text evidence="1">The sequence shown here is derived from an EMBL/GenBank/DDBJ whole genome shotgun (WGS) entry which is preliminary data.</text>
</comment>
<keyword evidence="2" id="KW-1185">Reference proteome</keyword>
<dbReference type="Proteomes" id="UP000584642">
    <property type="component" value="Unassembled WGS sequence"/>
</dbReference>